<keyword evidence="4" id="KW-1185">Reference proteome</keyword>
<proteinExistence type="predicted"/>
<dbReference type="InterPro" id="IPR036426">
    <property type="entry name" value="Bulb-type_lectin_dom_sf"/>
</dbReference>
<reference evidence="3 4" key="1">
    <citation type="journal article" date="2019" name="Int. J. Syst. Evol. Microbiol.">
        <title>The Global Catalogue of Microorganisms (GCM) 10K type strain sequencing project: providing services to taxonomists for standard genome sequencing and annotation.</title>
        <authorList>
            <consortium name="The Broad Institute Genomics Platform"/>
            <consortium name="The Broad Institute Genome Sequencing Center for Infectious Disease"/>
            <person name="Wu L."/>
            <person name="Ma J."/>
        </authorList>
    </citation>
    <scope>NUCLEOTIDE SEQUENCE [LARGE SCALE GENOMIC DNA]</scope>
    <source>
        <strain evidence="3 4">JCM 4788</strain>
    </source>
</reference>
<gene>
    <name evidence="3" type="ORF">GCM10010357_12720</name>
</gene>
<accession>A0ABN0YF49</accession>
<dbReference type="SMART" id="SM00108">
    <property type="entry name" value="B_lectin"/>
    <property type="match status" value="1"/>
</dbReference>
<feature type="signal peptide" evidence="1">
    <location>
        <begin position="1"/>
        <end position="25"/>
    </location>
</feature>
<dbReference type="Proteomes" id="UP001500879">
    <property type="component" value="Unassembled WGS sequence"/>
</dbReference>
<organism evidence="3 4">
    <name type="scientific">Streptomyces luteireticuli</name>
    <dbReference type="NCBI Taxonomy" id="173858"/>
    <lineage>
        <taxon>Bacteria</taxon>
        <taxon>Bacillati</taxon>
        <taxon>Actinomycetota</taxon>
        <taxon>Actinomycetes</taxon>
        <taxon>Kitasatosporales</taxon>
        <taxon>Streptomycetaceae</taxon>
        <taxon>Streptomyces</taxon>
    </lineage>
</organism>
<dbReference type="Gene3D" id="2.90.10.10">
    <property type="entry name" value="Bulb-type lectin domain"/>
    <property type="match status" value="2"/>
</dbReference>
<evidence type="ECO:0000256" key="1">
    <source>
        <dbReference type="SAM" id="SignalP"/>
    </source>
</evidence>
<evidence type="ECO:0000259" key="2">
    <source>
        <dbReference type="PROSITE" id="PS50927"/>
    </source>
</evidence>
<comment type="caution">
    <text evidence="3">The sequence shown here is derived from an EMBL/GenBank/DDBJ whole genome shotgun (WGS) entry which is preliminary data.</text>
</comment>
<sequence length="154" mass="16449">MKKRVSALLAVATLATLTLGGQAGAAPSIHSSVNDARSTTTARIKATQILDAPAVLERGQSWSSDTATLVMQTDGNLVVYDEFGRARWDASTVNRGWRAVFQTDGNFVVYTRSGQAAWNSKTAGHPGSRLAVQDDGNVVIYDGSQAIWNTRTAH</sequence>
<name>A0ABN0YF49_9ACTN</name>
<dbReference type="EMBL" id="BAAABX010000010">
    <property type="protein sequence ID" value="GAA0393381.1"/>
    <property type="molecule type" value="Genomic_DNA"/>
</dbReference>
<dbReference type="RefSeq" id="WP_344020768.1">
    <property type="nucleotide sequence ID" value="NZ_BAAABX010000010.1"/>
</dbReference>
<dbReference type="InterPro" id="IPR001480">
    <property type="entry name" value="Bulb-type_lectin_dom"/>
</dbReference>
<protein>
    <recommendedName>
        <fullName evidence="2">Bulb-type lectin domain-containing protein</fullName>
    </recommendedName>
</protein>
<dbReference type="SUPFAM" id="SSF51110">
    <property type="entry name" value="alpha-D-mannose-specific plant lectins"/>
    <property type="match status" value="1"/>
</dbReference>
<dbReference type="PROSITE" id="PS50927">
    <property type="entry name" value="BULB_LECTIN"/>
    <property type="match status" value="1"/>
</dbReference>
<feature type="domain" description="Bulb-type lectin" evidence="2">
    <location>
        <begin position="47"/>
        <end position="153"/>
    </location>
</feature>
<evidence type="ECO:0000313" key="4">
    <source>
        <dbReference type="Proteomes" id="UP001500879"/>
    </source>
</evidence>
<feature type="chain" id="PRO_5047201034" description="Bulb-type lectin domain-containing protein" evidence="1">
    <location>
        <begin position="26"/>
        <end position="154"/>
    </location>
</feature>
<keyword evidence="1" id="KW-0732">Signal</keyword>
<evidence type="ECO:0000313" key="3">
    <source>
        <dbReference type="EMBL" id="GAA0393381.1"/>
    </source>
</evidence>